<evidence type="ECO:0000256" key="7">
    <source>
        <dbReference type="PIRSR" id="PIRSR000149-4"/>
    </source>
</evidence>
<evidence type="ECO:0000256" key="2">
    <source>
        <dbReference type="ARBA" id="ARBA00011881"/>
    </source>
</evidence>
<dbReference type="Pfam" id="PF00044">
    <property type="entry name" value="Gp_dh_N"/>
    <property type="match status" value="1"/>
</dbReference>
<organism evidence="11 12">
    <name type="scientific">Bdellovibrio bacteriovorus</name>
    <dbReference type="NCBI Taxonomy" id="959"/>
    <lineage>
        <taxon>Bacteria</taxon>
        <taxon>Pseudomonadati</taxon>
        <taxon>Bdellovibrionota</taxon>
        <taxon>Bdellovibrionia</taxon>
        <taxon>Bdellovibrionales</taxon>
        <taxon>Pseudobdellovibrionaceae</taxon>
        <taxon>Bdellovibrio</taxon>
    </lineage>
</organism>
<feature type="binding site" evidence="6">
    <location>
        <position position="119"/>
    </location>
    <ligand>
        <name>NAD(+)</name>
        <dbReference type="ChEBI" id="CHEBI:57540"/>
    </ligand>
</feature>
<evidence type="ECO:0000256" key="1">
    <source>
        <dbReference type="ARBA" id="ARBA00007406"/>
    </source>
</evidence>
<dbReference type="SMART" id="SM00846">
    <property type="entry name" value="Gp_dh_N"/>
    <property type="match status" value="1"/>
</dbReference>
<protein>
    <recommendedName>
        <fullName evidence="9">Glyceraldehyde-3-phosphate dehydrogenase</fullName>
        <ecNumber evidence="9">1.2.1.-</ecNumber>
    </recommendedName>
</protein>
<dbReference type="InterPro" id="IPR036291">
    <property type="entry name" value="NAD(P)-bd_dom_sf"/>
</dbReference>
<dbReference type="Proteomes" id="UP000075391">
    <property type="component" value="Unassembled WGS sequence"/>
</dbReference>
<dbReference type="InterPro" id="IPR020828">
    <property type="entry name" value="GlycerAld_3-P_DH_NAD(P)-bd"/>
</dbReference>
<dbReference type="CDD" id="cd05214">
    <property type="entry name" value="GAPDH_I_N"/>
    <property type="match status" value="1"/>
</dbReference>
<comment type="caution">
    <text evidence="11">The sequence shown here is derived from an EMBL/GenBank/DDBJ whole genome shotgun (WGS) entry which is preliminary data.</text>
</comment>
<feature type="binding site" evidence="6">
    <location>
        <position position="315"/>
    </location>
    <ligand>
        <name>NAD(+)</name>
        <dbReference type="ChEBI" id="CHEBI:57540"/>
    </ligand>
</feature>
<dbReference type="PROSITE" id="PS00071">
    <property type="entry name" value="GAPDH"/>
    <property type="match status" value="1"/>
</dbReference>
<feature type="binding site" evidence="6">
    <location>
        <position position="77"/>
    </location>
    <ligand>
        <name>NAD(+)</name>
        <dbReference type="ChEBI" id="CHEBI:57540"/>
    </ligand>
</feature>
<dbReference type="RefSeq" id="WP_063243477.1">
    <property type="nucleotide sequence ID" value="NZ_LUKF01000012.1"/>
</dbReference>
<name>A0A150WKZ8_BDEBC</name>
<evidence type="ECO:0000259" key="10">
    <source>
        <dbReference type="SMART" id="SM00846"/>
    </source>
</evidence>
<dbReference type="FunFam" id="3.30.360.10:FF:000002">
    <property type="entry name" value="Glyceraldehyde-3-phosphate dehydrogenase"/>
    <property type="match status" value="1"/>
</dbReference>
<feature type="binding site" evidence="6">
    <location>
        <begin position="13"/>
        <end position="14"/>
    </location>
    <ligand>
        <name>NAD(+)</name>
        <dbReference type="ChEBI" id="CHEBI:57540"/>
    </ligand>
</feature>
<feature type="domain" description="Glyceraldehyde 3-phosphate dehydrogenase NAD(P) binding" evidence="10">
    <location>
        <begin position="4"/>
        <end position="152"/>
    </location>
</feature>
<dbReference type="GO" id="GO:0006006">
    <property type="term" value="P:glucose metabolic process"/>
    <property type="evidence" value="ECO:0007669"/>
    <property type="project" value="InterPro"/>
</dbReference>
<keyword evidence="6" id="KW-0520">NAD</keyword>
<evidence type="ECO:0000313" key="12">
    <source>
        <dbReference type="Proteomes" id="UP000075391"/>
    </source>
</evidence>
<dbReference type="GO" id="GO:0051287">
    <property type="term" value="F:NAD binding"/>
    <property type="evidence" value="ECO:0007669"/>
    <property type="project" value="InterPro"/>
</dbReference>
<feature type="binding site" evidence="5">
    <location>
        <begin position="151"/>
        <end position="153"/>
    </location>
    <ligand>
        <name>D-glyceraldehyde 3-phosphate</name>
        <dbReference type="ChEBI" id="CHEBI:59776"/>
    </ligand>
</feature>
<sequence>MSKLRVGINGFGRIGRVLFRAGYEQFEVVGINSLDSIEGNAHLLKYDSAHGIFPGEVSVSGHDLVVNGKKIHVSKTRNPAEIPWKDWGVDLVLECTGAFKDKAEFMQHITAGAKRVLVSGPAEKGADLTMVYGINHESYDPSKHHVVSNASCTTNCLAPLAKVLNESFGIEHGTMMTVHSYTNDQKILDAPHKDLRRARAAAVSMIPTTTGAAKNVGLVLPELKGRIDGISIRVPTPNVSLVDFTFTAKKDVTKESVNEALIAASQGALKGVLAVEHNELVSVDFNGNKHSSIVDLASTMVVGPRMVKVLSWYDNETGFSNRMVDVAHYMAKKGL</sequence>
<dbReference type="EMBL" id="LUKF01000012">
    <property type="protein sequence ID" value="KYG64495.1"/>
    <property type="molecule type" value="Genomic_DNA"/>
</dbReference>
<gene>
    <name evidence="11" type="ORF">AZI85_03515</name>
</gene>
<dbReference type="AlphaFoldDB" id="A0A150WKZ8"/>
<dbReference type="NCBIfam" id="TIGR01534">
    <property type="entry name" value="GAPDH-I"/>
    <property type="match status" value="1"/>
</dbReference>
<feature type="binding site" evidence="5">
    <location>
        <begin position="210"/>
        <end position="211"/>
    </location>
    <ligand>
        <name>D-glyceraldehyde 3-phosphate</name>
        <dbReference type="ChEBI" id="CHEBI:59776"/>
    </ligand>
</feature>
<dbReference type="PRINTS" id="PR00078">
    <property type="entry name" value="G3PDHDRGNASE"/>
</dbReference>
<dbReference type="PANTHER" id="PTHR43148">
    <property type="entry name" value="GLYCERALDEHYDE-3-PHOSPHATE DEHYDROGENASE 2"/>
    <property type="match status" value="1"/>
</dbReference>
<dbReference type="GO" id="GO:0016620">
    <property type="term" value="F:oxidoreductase activity, acting on the aldehyde or oxo group of donors, NAD or NADP as acceptor"/>
    <property type="evidence" value="ECO:0007669"/>
    <property type="project" value="InterPro"/>
</dbReference>
<comment type="similarity">
    <text evidence="1 8">Belongs to the glyceraldehyde-3-phosphate dehydrogenase family.</text>
</comment>
<dbReference type="InterPro" id="IPR006424">
    <property type="entry name" value="Glyceraldehyde-3-P_DH_1"/>
</dbReference>
<proteinExistence type="inferred from homology"/>
<dbReference type="InterPro" id="IPR020829">
    <property type="entry name" value="GlycerAld_3-P_DH_cat"/>
</dbReference>
<feature type="site" description="Activates thiol group during catalysis" evidence="7">
    <location>
        <position position="179"/>
    </location>
</feature>
<evidence type="ECO:0000313" key="11">
    <source>
        <dbReference type="EMBL" id="KYG64495.1"/>
    </source>
</evidence>
<evidence type="ECO:0000256" key="5">
    <source>
        <dbReference type="PIRSR" id="PIRSR000149-2"/>
    </source>
</evidence>
<accession>A0A150WKZ8</accession>
<dbReference type="InterPro" id="IPR020830">
    <property type="entry name" value="GlycerAld_3-P_DH_AS"/>
</dbReference>
<dbReference type="OrthoDB" id="5288894at2"/>
<dbReference type="CDD" id="cd18126">
    <property type="entry name" value="GAPDH_I_C"/>
    <property type="match status" value="1"/>
</dbReference>
<evidence type="ECO:0000256" key="8">
    <source>
        <dbReference type="RuleBase" id="RU000397"/>
    </source>
</evidence>
<dbReference type="GO" id="GO:0050661">
    <property type="term" value="F:NADP binding"/>
    <property type="evidence" value="ECO:0007669"/>
    <property type="project" value="InterPro"/>
</dbReference>
<dbReference type="EC" id="1.2.1.-" evidence="9"/>
<feature type="binding site" evidence="5">
    <location>
        <position position="233"/>
    </location>
    <ligand>
        <name>D-glyceraldehyde 3-phosphate</name>
        <dbReference type="ChEBI" id="CHEBI:59776"/>
    </ligand>
</feature>
<evidence type="ECO:0000256" key="4">
    <source>
        <dbReference type="PIRSR" id="PIRSR000149-1"/>
    </source>
</evidence>
<dbReference type="SUPFAM" id="SSF55347">
    <property type="entry name" value="Glyceraldehyde-3-phosphate dehydrogenase-like, C-terminal domain"/>
    <property type="match status" value="1"/>
</dbReference>
<dbReference type="Gene3D" id="3.30.360.10">
    <property type="entry name" value="Dihydrodipicolinate Reductase, domain 2"/>
    <property type="match status" value="1"/>
</dbReference>
<dbReference type="PIRSF" id="PIRSF000149">
    <property type="entry name" value="GAP_DH"/>
    <property type="match status" value="1"/>
</dbReference>
<dbReference type="Gene3D" id="3.40.50.720">
    <property type="entry name" value="NAD(P)-binding Rossmann-like Domain"/>
    <property type="match status" value="1"/>
</dbReference>
<evidence type="ECO:0000256" key="9">
    <source>
        <dbReference type="RuleBase" id="RU361160"/>
    </source>
</evidence>
<feature type="active site" description="Nucleophile" evidence="4">
    <location>
        <position position="152"/>
    </location>
</feature>
<reference evidence="11 12" key="1">
    <citation type="submission" date="2016-03" db="EMBL/GenBank/DDBJ databases">
        <authorList>
            <person name="Ploux O."/>
        </authorList>
    </citation>
    <scope>NUCLEOTIDE SEQUENCE [LARGE SCALE GENOMIC DNA]</scope>
    <source>
        <strain evidence="11 12">BER2</strain>
    </source>
</reference>
<keyword evidence="6" id="KW-0547">Nucleotide-binding</keyword>
<dbReference type="SUPFAM" id="SSF51735">
    <property type="entry name" value="NAD(P)-binding Rossmann-fold domains"/>
    <property type="match status" value="1"/>
</dbReference>
<dbReference type="InterPro" id="IPR020831">
    <property type="entry name" value="GlycerAld/Erythrose_P_DH"/>
</dbReference>
<comment type="subunit">
    <text evidence="2">Homotetramer.</text>
</comment>
<evidence type="ECO:0000256" key="3">
    <source>
        <dbReference type="ARBA" id="ARBA00023002"/>
    </source>
</evidence>
<feature type="binding site" evidence="5">
    <location>
        <position position="182"/>
    </location>
    <ligand>
        <name>D-glyceraldehyde 3-phosphate</name>
        <dbReference type="ChEBI" id="CHEBI:59776"/>
    </ligand>
</feature>
<dbReference type="Pfam" id="PF02800">
    <property type="entry name" value="Gp_dh_C"/>
    <property type="match status" value="1"/>
</dbReference>
<keyword evidence="3 9" id="KW-0560">Oxidoreductase</keyword>
<dbReference type="FunFam" id="3.40.50.720:FF:000001">
    <property type="entry name" value="Glyceraldehyde-3-phosphate dehydrogenase"/>
    <property type="match status" value="1"/>
</dbReference>
<evidence type="ECO:0000256" key="6">
    <source>
        <dbReference type="PIRSR" id="PIRSR000149-3"/>
    </source>
</evidence>